<dbReference type="Pfam" id="PF01607">
    <property type="entry name" value="CBM_14"/>
    <property type="match status" value="2"/>
</dbReference>
<dbReference type="InterPro" id="IPR036508">
    <property type="entry name" value="Chitin-bd_dom_sf"/>
</dbReference>
<dbReference type="SUPFAM" id="SSF57625">
    <property type="entry name" value="Invertebrate chitin-binding proteins"/>
    <property type="match status" value="2"/>
</dbReference>
<dbReference type="PROSITE" id="PS50940">
    <property type="entry name" value="CHIT_BIND_II"/>
    <property type="match status" value="2"/>
</dbReference>
<dbReference type="GO" id="GO:0008061">
    <property type="term" value="F:chitin binding"/>
    <property type="evidence" value="ECO:0007669"/>
    <property type="project" value="InterPro"/>
</dbReference>
<dbReference type="EMBL" id="JAODUO010001439">
    <property type="protein sequence ID" value="KAK2163947.1"/>
    <property type="molecule type" value="Genomic_DNA"/>
</dbReference>
<dbReference type="InterPro" id="IPR002557">
    <property type="entry name" value="Chitin-bd_dom"/>
</dbReference>
<feature type="signal peptide" evidence="1">
    <location>
        <begin position="1"/>
        <end position="22"/>
    </location>
</feature>
<evidence type="ECO:0000313" key="4">
    <source>
        <dbReference type="Proteomes" id="UP001209878"/>
    </source>
</evidence>
<dbReference type="Gene3D" id="2.170.140.10">
    <property type="entry name" value="Chitin binding domain"/>
    <property type="match status" value="2"/>
</dbReference>
<organism evidence="3 4">
    <name type="scientific">Ridgeia piscesae</name>
    <name type="common">Tubeworm</name>
    <dbReference type="NCBI Taxonomy" id="27915"/>
    <lineage>
        <taxon>Eukaryota</taxon>
        <taxon>Metazoa</taxon>
        <taxon>Spiralia</taxon>
        <taxon>Lophotrochozoa</taxon>
        <taxon>Annelida</taxon>
        <taxon>Polychaeta</taxon>
        <taxon>Sedentaria</taxon>
        <taxon>Canalipalpata</taxon>
        <taxon>Sabellida</taxon>
        <taxon>Siboglinidae</taxon>
        <taxon>Ridgeia</taxon>
    </lineage>
</organism>
<evidence type="ECO:0000313" key="3">
    <source>
        <dbReference type="EMBL" id="KAK2163947.1"/>
    </source>
</evidence>
<reference evidence="3" key="1">
    <citation type="journal article" date="2023" name="Mol. Biol. Evol.">
        <title>Third-Generation Sequencing Reveals the Adaptive Role of the Epigenome in Three Deep-Sea Polychaetes.</title>
        <authorList>
            <person name="Perez M."/>
            <person name="Aroh O."/>
            <person name="Sun Y."/>
            <person name="Lan Y."/>
            <person name="Juniper S.K."/>
            <person name="Young C.R."/>
            <person name="Angers B."/>
            <person name="Qian P.Y."/>
        </authorList>
    </citation>
    <scope>NUCLEOTIDE SEQUENCE</scope>
    <source>
        <strain evidence="3">R07B-5</strain>
    </source>
</reference>
<proteinExistence type="predicted"/>
<keyword evidence="1" id="KW-0732">Signal</keyword>
<feature type="domain" description="Chitin-binding type-2" evidence="2">
    <location>
        <begin position="484"/>
        <end position="548"/>
    </location>
</feature>
<name>A0AAD9K305_RIDPI</name>
<dbReference type="SMART" id="SM00494">
    <property type="entry name" value="ChtBD2"/>
    <property type="match status" value="2"/>
</dbReference>
<dbReference type="Proteomes" id="UP001209878">
    <property type="component" value="Unassembled WGS sequence"/>
</dbReference>
<dbReference type="AlphaFoldDB" id="A0AAD9K305"/>
<keyword evidence="4" id="KW-1185">Reference proteome</keyword>
<dbReference type="GO" id="GO:0005576">
    <property type="term" value="C:extracellular region"/>
    <property type="evidence" value="ECO:0007669"/>
    <property type="project" value="InterPro"/>
</dbReference>
<comment type="caution">
    <text evidence="3">The sequence shown here is derived from an EMBL/GenBank/DDBJ whole genome shotgun (WGS) entry which is preliminary data.</text>
</comment>
<protein>
    <recommendedName>
        <fullName evidence="2">Chitin-binding type-2 domain-containing protein</fullName>
    </recommendedName>
</protein>
<evidence type="ECO:0000256" key="1">
    <source>
        <dbReference type="SAM" id="SignalP"/>
    </source>
</evidence>
<dbReference type="SUPFAM" id="SSF49899">
    <property type="entry name" value="Concanavalin A-like lectins/glucanases"/>
    <property type="match status" value="2"/>
</dbReference>
<feature type="domain" description="Chitin-binding type-2" evidence="2">
    <location>
        <begin position="71"/>
        <end position="135"/>
    </location>
</feature>
<gene>
    <name evidence="3" type="ORF">NP493_1435g01003</name>
</gene>
<dbReference type="InterPro" id="IPR013320">
    <property type="entry name" value="ConA-like_dom_sf"/>
</dbReference>
<feature type="chain" id="PRO_5042233391" description="Chitin-binding type-2 domain-containing protein" evidence="1">
    <location>
        <begin position="23"/>
        <end position="776"/>
    </location>
</feature>
<accession>A0AAD9K305</accession>
<sequence>MAKNIDMSVIGLLLFTFATAYALNCPADPERYPWLPDGLYVNEPWSSYPAPESHCCDSPPPDAQFDVQEKCSLCYDRTKSLPGYAADPNNCAKYYQCVRYGSTWSAFSMDCPICTFWDQDKLTCVEVYSGPECGNSTHETGTWAFTTPVEDPVITCIDFNDGQVTASNGLHVFNDGVVVGNYSQCADGMCAYFNGSARLELPYFANAYDHFKQFKVTFTYWREGGNTNDQAFISNDCFDNKMKEAGNSLFLASSEKVFAGGLRDPSGDGPTITGILTEFQLQSTTRSIELPQIRTPLPTSHVNPWDQVIYVAFWWDGEVVRLTVNGVQVGEASRFGGPIRNSHCPLVIGSFIHPEEDSFFKGYMDNERTSAQPVGQSVCQGPGSLFNITSRREDEGRTGVPRFSSRLHLEIADTLRTTNNACRTANDCELNRKDALDCAEDARFPWFPTGGLTVMEPWSSYPLPEANCCLSPEPSAVFDVQEKCSLCYDRTKSLPGYAADPNNCAKYYQCVRYGSTWSAFSMDCPICTFWDQDKLTCVEVYSGPECGNSTHETGTWAFTTPIEDKLITCIDFNNGDVSASNGLYVLNDGVVVGNYPGRCDGDTMCGYFNGSARLEIPYFSNSYDHFKQFKVTFTYWKEGGNTNDQAFVSNDCYDLQGKEVGNSLYVASANAFLGAGLKDPYDNPVNSIGPAAEDQLIKVRMEWDGGIFQLFINDVQIGQDAPFGGPIRNSHCPLVIGSFIDPREDTYFTGYMDSVHLLLQAAVGETAMITLPHQSR</sequence>
<dbReference type="Gene3D" id="2.60.120.200">
    <property type="match status" value="1"/>
</dbReference>
<evidence type="ECO:0000259" key="2">
    <source>
        <dbReference type="PROSITE" id="PS50940"/>
    </source>
</evidence>